<organism evidence="2 3">
    <name type="scientific">Sorangium cellulosum</name>
    <name type="common">Polyangium cellulosum</name>
    <dbReference type="NCBI Taxonomy" id="56"/>
    <lineage>
        <taxon>Bacteria</taxon>
        <taxon>Pseudomonadati</taxon>
        <taxon>Myxococcota</taxon>
        <taxon>Polyangia</taxon>
        <taxon>Polyangiales</taxon>
        <taxon>Polyangiaceae</taxon>
        <taxon>Sorangium</taxon>
    </lineage>
</organism>
<evidence type="ECO:0000313" key="3">
    <source>
        <dbReference type="Proteomes" id="UP000295497"/>
    </source>
</evidence>
<feature type="region of interest" description="Disordered" evidence="1">
    <location>
        <begin position="1"/>
        <end position="49"/>
    </location>
</feature>
<dbReference type="Proteomes" id="UP000295497">
    <property type="component" value="Chromosome"/>
</dbReference>
<evidence type="ECO:0000313" key="2">
    <source>
        <dbReference type="EMBL" id="AUX34971.1"/>
    </source>
</evidence>
<gene>
    <name evidence="2" type="ORF">SOCE836_071510</name>
</gene>
<reference evidence="2 3" key="1">
    <citation type="submission" date="2015-09" db="EMBL/GenBank/DDBJ databases">
        <title>Sorangium comparison.</title>
        <authorList>
            <person name="Zaburannyi N."/>
            <person name="Bunk B."/>
            <person name="Overmann J."/>
            <person name="Mueller R."/>
        </authorList>
    </citation>
    <scope>NUCLEOTIDE SEQUENCE [LARGE SCALE GENOMIC DNA]</scope>
    <source>
        <strain evidence="2 3">So ce836</strain>
    </source>
</reference>
<dbReference type="EMBL" id="CP012672">
    <property type="protein sequence ID" value="AUX34971.1"/>
    <property type="molecule type" value="Genomic_DNA"/>
</dbReference>
<evidence type="ECO:0000256" key="1">
    <source>
        <dbReference type="SAM" id="MobiDB-lite"/>
    </source>
</evidence>
<sequence>MVAKSNHSEPAPQAKQKHPDELQRDLSPNHMAGQNIGGGPSTLDPSVKLASDIKEPTRRLQDFTADELREIPVLPEGARLLQDAVYVDLADPERRAFRATAQMLARSGQYLVPKSDTPHMYWNRLVRISDSHRLQ</sequence>
<accession>A0A4P2QXR0</accession>
<name>A0A4P2QXR0_SORCE</name>
<proteinExistence type="predicted"/>
<dbReference type="AlphaFoldDB" id="A0A4P2QXR0"/>
<dbReference type="RefSeq" id="WP_129578079.1">
    <property type="nucleotide sequence ID" value="NZ_CP012672.1"/>
</dbReference>
<protein>
    <submittedName>
        <fullName evidence="2">Uncharacterized protein</fullName>
    </submittedName>
</protein>